<comment type="similarity">
    <text evidence="1 3 4">Belongs to the GroES chaperonin family.</text>
</comment>
<dbReference type="HAMAP" id="MF_00580">
    <property type="entry name" value="CH10"/>
    <property type="match status" value="1"/>
</dbReference>
<dbReference type="SMART" id="SM00883">
    <property type="entry name" value="Cpn10"/>
    <property type="match status" value="1"/>
</dbReference>
<dbReference type="NCBIfam" id="NF001531">
    <property type="entry name" value="PRK00364.2-2"/>
    <property type="match status" value="1"/>
</dbReference>
<dbReference type="OrthoDB" id="9806791at2"/>
<dbReference type="SUPFAM" id="SSF50129">
    <property type="entry name" value="GroES-like"/>
    <property type="match status" value="1"/>
</dbReference>
<dbReference type="InterPro" id="IPR037124">
    <property type="entry name" value="Chaperonin_GroES_sf"/>
</dbReference>
<name>A0A3Q9IRW9_9BACT</name>
<dbReference type="GO" id="GO:0051082">
    <property type="term" value="F:unfolded protein binding"/>
    <property type="evidence" value="ECO:0007669"/>
    <property type="project" value="TreeGrafter"/>
</dbReference>
<dbReference type="AlphaFoldDB" id="A0A3Q9IRW9"/>
<dbReference type="GO" id="GO:0005524">
    <property type="term" value="F:ATP binding"/>
    <property type="evidence" value="ECO:0007669"/>
    <property type="project" value="InterPro"/>
</dbReference>
<dbReference type="GO" id="GO:0044183">
    <property type="term" value="F:protein folding chaperone"/>
    <property type="evidence" value="ECO:0007669"/>
    <property type="project" value="InterPro"/>
</dbReference>
<comment type="subunit">
    <text evidence="3">Heptamer of 7 subunits arranged in a ring. Interacts with the chaperonin GroEL.</text>
</comment>
<comment type="subcellular location">
    <subcellularLocation>
        <location evidence="3">Cytoplasm</location>
    </subcellularLocation>
</comment>
<dbReference type="KEGG" id="buy:D8S85_14670"/>
<dbReference type="GO" id="GO:0005737">
    <property type="term" value="C:cytoplasm"/>
    <property type="evidence" value="ECO:0007669"/>
    <property type="project" value="UniProtKB-SubCell"/>
</dbReference>
<protein>
    <recommendedName>
        <fullName evidence="3">Co-chaperonin GroES</fullName>
    </recommendedName>
    <alternativeName>
        <fullName evidence="3">10 kDa chaperonin</fullName>
    </alternativeName>
    <alternativeName>
        <fullName evidence="3">Chaperonin-10</fullName>
        <shortName evidence="3">Cpn10</shortName>
    </alternativeName>
</protein>
<dbReference type="InterPro" id="IPR020818">
    <property type="entry name" value="Chaperonin_GroES"/>
</dbReference>
<dbReference type="Pfam" id="PF00166">
    <property type="entry name" value="Cpn10"/>
    <property type="match status" value="1"/>
</dbReference>
<comment type="function">
    <text evidence="3 4">Together with the chaperonin GroEL, plays an essential role in assisting protein folding. The GroEL-GroES system forms a nano-cage that allows encapsulation of the non-native substrate proteins and provides a physical environment optimized to promote and accelerate protein folding. GroES binds to the apical surface of the GroEL ring, thereby capping the opening of the GroEL channel.</text>
</comment>
<accession>A0A3Q9IRW9</accession>
<evidence type="ECO:0000313" key="5">
    <source>
        <dbReference type="EMBL" id="AZS30665.1"/>
    </source>
</evidence>
<evidence type="ECO:0000256" key="3">
    <source>
        <dbReference type="HAMAP-Rule" id="MF_00580"/>
    </source>
</evidence>
<evidence type="ECO:0000256" key="4">
    <source>
        <dbReference type="RuleBase" id="RU000535"/>
    </source>
</evidence>
<keyword evidence="6" id="KW-1185">Reference proteome</keyword>
<dbReference type="Proteomes" id="UP000270673">
    <property type="component" value="Chromosome"/>
</dbReference>
<dbReference type="GO" id="GO:0051087">
    <property type="term" value="F:protein-folding chaperone binding"/>
    <property type="evidence" value="ECO:0007669"/>
    <property type="project" value="TreeGrafter"/>
</dbReference>
<dbReference type="Gene3D" id="2.30.33.40">
    <property type="entry name" value="GroES chaperonin"/>
    <property type="match status" value="1"/>
</dbReference>
<dbReference type="PRINTS" id="PR00297">
    <property type="entry name" value="CHAPERONIN10"/>
</dbReference>
<dbReference type="RefSeq" id="WP_106481320.1">
    <property type="nucleotide sequence ID" value="NZ_CP032819.1"/>
</dbReference>
<evidence type="ECO:0000256" key="2">
    <source>
        <dbReference type="ARBA" id="ARBA00023186"/>
    </source>
</evidence>
<reference evidence="5 6" key="1">
    <citation type="submission" date="2018-10" db="EMBL/GenBank/DDBJ databases">
        <title>Butyricimonas faecalis sp. nov., isolated from human faeces and emended description of the genus Butyricimonas.</title>
        <authorList>
            <person name="Le Roy T."/>
            <person name="Van der Smissen P."/>
            <person name="Paquot A."/>
            <person name="Delzenne N."/>
            <person name="Muccioli G."/>
            <person name="Collet J.-F."/>
            <person name="Cani P.D."/>
        </authorList>
    </citation>
    <scope>NUCLEOTIDE SEQUENCE [LARGE SCALE GENOMIC DNA]</scope>
    <source>
        <strain evidence="5 6">H184</strain>
    </source>
</reference>
<gene>
    <name evidence="3" type="primary">groES</name>
    <name evidence="3" type="synonym">groS</name>
    <name evidence="5" type="ORF">D8S85_14670</name>
</gene>
<dbReference type="PANTHER" id="PTHR10772">
    <property type="entry name" value="10 KDA HEAT SHOCK PROTEIN"/>
    <property type="match status" value="1"/>
</dbReference>
<keyword evidence="3" id="KW-0963">Cytoplasm</keyword>
<dbReference type="EMBL" id="CP032819">
    <property type="protein sequence ID" value="AZS30665.1"/>
    <property type="molecule type" value="Genomic_DNA"/>
</dbReference>
<keyword evidence="2 3" id="KW-0143">Chaperone</keyword>
<dbReference type="GO" id="GO:0046872">
    <property type="term" value="F:metal ion binding"/>
    <property type="evidence" value="ECO:0007669"/>
    <property type="project" value="TreeGrafter"/>
</dbReference>
<organism evidence="5 6">
    <name type="scientific">Butyricimonas faecalis</name>
    <dbReference type="NCBI Taxonomy" id="2093856"/>
    <lineage>
        <taxon>Bacteria</taxon>
        <taxon>Pseudomonadati</taxon>
        <taxon>Bacteroidota</taxon>
        <taxon>Bacteroidia</taxon>
        <taxon>Bacteroidales</taxon>
        <taxon>Odoribacteraceae</taxon>
        <taxon>Butyricimonas</taxon>
    </lineage>
</organism>
<proteinExistence type="inferred from homology"/>
<dbReference type="CDD" id="cd00320">
    <property type="entry name" value="cpn10"/>
    <property type="match status" value="1"/>
</dbReference>
<dbReference type="FunFam" id="2.30.33.40:FF:000001">
    <property type="entry name" value="10 kDa chaperonin"/>
    <property type="match status" value="1"/>
</dbReference>
<evidence type="ECO:0000313" key="6">
    <source>
        <dbReference type="Proteomes" id="UP000270673"/>
    </source>
</evidence>
<dbReference type="InterPro" id="IPR011032">
    <property type="entry name" value="GroES-like_sf"/>
</dbReference>
<dbReference type="PANTHER" id="PTHR10772:SF63">
    <property type="entry name" value="20 KDA CHAPERONIN, CHLOROPLASTIC"/>
    <property type="match status" value="1"/>
</dbReference>
<evidence type="ECO:0000256" key="1">
    <source>
        <dbReference type="ARBA" id="ARBA00006975"/>
    </source>
</evidence>
<sequence length="89" mass="9648">MALKTVLNKIIVEPVEAETKTASGIIIPDSAKEKPQKGIVVATGKGKHDEPMEIKVGDSVLFGKYSGTEVHIDDKKYLVMNQSDILVVL</sequence>